<feature type="region of interest" description="Disordered" evidence="2">
    <location>
        <begin position="308"/>
        <end position="332"/>
    </location>
</feature>
<evidence type="ECO:0000313" key="8">
    <source>
        <dbReference type="Proteomes" id="UP000265716"/>
    </source>
</evidence>
<gene>
    <name evidence="5" type="ORF">AaE_007878</name>
    <name evidence="7" type="ORF">DYB26_000935</name>
    <name evidence="6" type="ORF">DYB38_004070</name>
</gene>
<keyword evidence="1" id="KW-1015">Disulfide bond</keyword>
<dbReference type="PROSITE" id="PS01186">
    <property type="entry name" value="EGF_2"/>
    <property type="match status" value="2"/>
</dbReference>
<accession>A0A397DDC1</accession>
<feature type="disulfide bond" evidence="1">
    <location>
        <begin position="258"/>
        <end position="267"/>
    </location>
</feature>
<dbReference type="EMBL" id="VJMI01013711">
    <property type="protein sequence ID" value="KAF0747058.1"/>
    <property type="molecule type" value="Genomic_DNA"/>
</dbReference>
<dbReference type="Proteomes" id="UP000469452">
    <property type="component" value="Unassembled WGS sequence"/>
</dbReference>
<keyword evidence="1" id="KW-0245">EGF-like domain</keyword>
<evidence type="ECO:0000313" key="6">
    <source>
        <dbReference type="EMBL" id="RHY60516.1"/>
    </source>
</evidence>
<dbReference type="Gene3D" id="2.10.25.10">
    <property type="entry name" value="Laminin"/>
    <property type="match status" value="1"/>
</dbReference>
<feature type="chain" id="PRO_5036074479" description="EGF-like domain-containing protein" evidence="3">
    <location>
        <begin position="26"/>
        <end position="354"/>
    </location>
</feature>
<name>A0A397DDC1_APHAT</name>
<keyword evidence="3" id="KW-0732">Signal</keyword>
<protein>
    <recommendedName>
        <fullName evidence="4">EGF-like domain-containing protein</fullName>
    </recommendedName>
</protein>
<evidence type="ECO:0000256" key="2">
    <source>
        <dbReference type="SAM" id="MobiDB-lite"/>
    </source>
</evidence>
<evidence type="ECO:0000256" key="3">
    <source>
        <dbReference type="SAM" id="SignalP"/>
    </source>
</evidence>
<dbReference type="SMART" id="SM00181">
    <property type="entry name" value="EGF"/>
    <property type="match status" value="3"/>
</dbReference>
<evidence type="ECO:0000313" key="10">
    <source>
        <dbReference type="Proteomes" id="UP000469452"/>
    </source>
</evidence>
<reference evidence="5 10" key="2">
    <citation type="submission" date="2019-06" db="EMBL/GenBank/DDBJ databases">
        <title>Genomics analysis of Aphanomyces spp. identifies a new class of oomycete effector associated with host adaptation.</title>
        <authorList>
            <person name="Gaulin E."/>
        </authorList>
    </citation>
    <scope>NUCLEOTIDE SEQUENCE [LARGE SCALE GENOMIC DNA]</scope>
    <source>
        <strain evidence="5 10">E</strain>
    </source>
</reference>
<dbReference type="Proteomes" id="UP000265716">
    <property type="component" value="Unassembled WGS sequence"/>
</dbReference>
<organism evidence="6 8">
    <name type="scientific">Aphanomyces astaci</name>
    <name type="common">Crayfish plague agent</name>
    <dbReference type="NCBI Taxonomy" id="112090"/>
    <lineage>
        <taxon>Eukaryota</taxon>
        <taxon>Sar</taxon>
        <taxon>Stramenopiles</taxon>
        <taxon>Oomycota</taxon>
        <taxon>Saprolegniomycetes</taxon>
        <taxon>Saprolegniales</taxon>
        <taxon>Verrucalvaceae</taxon>
        <taxon>Aphanomyces</taxon>
    </lineage>
</organism>
<comment type="caution">
    <text evidence="6">The sequence shown here is derived from an EMBL/GenBank/DDBJ whole genome shotgun (WGS) entry which is preliminary data.</text>
</comment>
<dbReference type="Proteomes" id="UP000286510">
    <property type="component" value="Unassembled WGS sequence"/>
</dbReference>
<dbReference type="CDD" id="cd00055">
    <property type="entry name" value="EGF_Lam"/>
    <property type="match status" value="1"/>
</dbReference>
<dbReference type="EMBL" id="QUTC01005055">
    <property type="protein sequence ID" value="RHY60516.1"/>
    <property type="molecule type" value="Genomic_DNA"/>
</dbReference>
<dbReference type="PROSITE" id="PS50026">
    <property type="entry name" value="EGF_3"/>
    <property type="match status" value="3"/>
</dbReference>
<evidence type="ECO:0000259" key="4">
    <source>
        <dbReference type="PROSITE" id="PS50026"/>
    </source>
</evidence>
<feature type="domain" description="EGF-like" evidence="4">
    <location>
        <begin position="233"/>
        <end position="268"/>
    </location>
</feature>
<dbReference type="InterPro" id="IPR000742">
    <property type="entry name" value="EGF"/>
</dbReference>
<dbReference type="EMBL" id="QUTF01013465">
    <property type="protein sequence ID" value="RHZ17719.1"/>
    <property type="molecule type" value="Genomic_DNA"/>
</dbReference>
<evidence type="ECO:0000256" key="1">
    <source>
        <dbReference type="PROSITE-ProRule" id="PRU00076"/>
    </source>
</evidence>
<feature type="disulfide bond" evidence="1">
    <location>
        <begin position="294"/>
        <end position="303"/>
    </location>
</feature>
<dbReference type="InterPro" id="IPR002049">
    <property type="entry name" value="LE_dom"/>
</dbReference>
<feature type="signal peptide" evidence="3">
    <location>
        <begin position="1"/>
        <end position="25"/>
    </location>
</feature>
<reference evidence="8 9" key="1">
    <citation type="submission" date="2018-08" db="EMBL/GenBank/DDBJ databases">
        <title>Aphanomyces genome sequencing and annotation.</title>
        <authorList>
            <person name="Minardi D."/>
            <person name="Oidtmann B."/>
            <person name="Van Der Giezen M."/>
            <person name="Studholme D.J."/>
        </authorList>
    </citation>
    <scope>NUCLEOTIDE SEQUENCE [LARGE SCALE GENOMIC DNA]</scope>
    <source>
        <strain evidence="7 9">FDL457</strain>
        <strain evidence="6 8">SA</strain>
    </source>
</reference>
<evidence type="ECO:0000313" key="5">
    <source>
        <dbReference type="EMBL" id="KAF0747058.1"/>
    </source>
</evidence>
<proteinExistence type="predicted"/>
<dbReference type="VEuPathDB" id="FungiDB:H257_03045"/>
<dbReference type="PROSITE" id="PS00022">
    <property type="entry name" value="EGF_1"/>
    <property type="match status" value="2"/>
</dbReference>
<dbReference type="AlphaFoldDB" id="A0A397DDC1"/>
<comment type="caution">
    <text evidence="1">Lacks conserved residue(s) required for the propagation of feature annotation.</text>
</comment>
<evidence type="ECO:0000313" key="9">
    <source>
        <dbReference type="Proteomes" id="UP000286510"/>
    </source>
</evidence>
<evidence type="ECO:0000313" key="7">
    <source>
        <dbReference type="EMBL" id="RHZ17719.1"/>
    </source>
</evidence>
<feature type="compositionally biased region" description="Low complexity" evidence="2">
    <location>
        <begin position="312"/>
        <end position="327"/>
    </location>
</feature>
<feature type="domain" description="EGF-like" evidence="4">
    <location>
        <begin position="271"/>
        <end position="304"/>
    </location>
</feature>
<sequence length="354" mass="36179">MHHHRALVCVAAAAAFLAAVPLAAAQDETTAPEVLVTRPGICRGSGASADCTKYGTGYSCVSVESNIAGMSLLSQCVRGQACGGNVNGQCPTFTSWPASTRVVQPICAFTEVPNCENALNADGTSVVAANSNKTVTCFEANFASGTLTKTVNGIYKCVDQKMYRDKAMGFLDLTETHLKSCAGNITTDNNGVRVNLGLCNSHGTCAPKSPLSSEYGCICNAGYTPTDNCFVAVGNVCDGFGQCGSNGACSPTTGQCVCKPGARGNQCSLCDATAPAESVCTNRGSCGIDGTCLCTLGYEGLQCETVSKPVKSNSTDSTSVTPSTSSSPDGNRHTLVTKAGGLVLAFVVAALVFV</sequence>
<feature type="domain" description="EGF-like" evidence="4">
    <location>
        <begin position="190"/>
        <end position="230"/>
    </location>
</feature>